<dbReference type="SUPFAM" id="SSF51556">
    <property type="entry name" value="Metallo-dependent hydrolases"/>
    <property type="match status" value="1"/>
</dbReference>
<evidence type="ECO:0000313" key="3">
    <source>
        <dbReference type="Proteomes" id="UP001501705"/>
    </source>
</evidence>
<proteinExistence type="predicted"/>
<organism evidence="2 3">
    <name type="scientific">Kribbella hippodromi</name>
    <dbReference type="NCBI Taxonomy" id="434347"/>
    <lineage>
        <taxon>Bacteria</taxon>
        <taxon>Bacillati</taxon>
        <taxon>Actinomycetota</taxon>
        <taxon>Actinomycetes</taxon>
        <taxon>Propionibacteriales</taxon>
        <taxon>Kribbellaceae</taxon>
        <taxon>Kribbella</taxon>
    </lineage>
</organism>
<comment type="caution">
    <text evidence="2">The sequence shown here is derived from an EMBL/GenBank/DDBJ whole genome shotgun (WGS) entry which is preliminary data.</text>
</comment>
<feature type="domain" description="Amidohydrolase-related" evidence="1">
    <location>
        <begin position="46"/>
        <end position="245"/>
    </location>
</feature>
<reference evidence="2 3" key="1">
    <citation type="journal article" date="2019" name="Int. J. Syst. Evol. Microbiol.">
        <title>The Global Catalogue of Microorganisms (GCM) 10K type strain sequencing project: providing services to taxonomists for standard genome sequencing and annotation.</title>
        <authorList>
            <consortium name="The Broad Institute Genomics Platform"/>
            <consortium name="The Broad Institute Genome Sequencing Center for Infectious Disease"/>
            <person name="Wu L."/>
            <person name="Ma J."/>
        </authorList>
    </citation>
    <scope>NUCLEOTIDE SEQUENCE [LARGE SCALE GENOMIC DNA]</scope>
    <source>
        <strain evidence="2 3">JCM 15572</strain>
    </source>
</reference>
<name>A0ABN2CM33_9ACTN</name>
<evidence type="ECO:0000313" key="2">
    <source>
        <dbReference type="EMBL" id="GAA1560852.1"/>
    </source>
</evidence>
<accession>A0ABN2CM33</accession>
<protein>
    <recommendedName>
        <fullName evidence="1">Amidohydrolase-related domain-containing protein</fullName>
    </recommendedName>
</protein>
<sequence>MTGFWRRGTIARMGTDEGHPILLDADATLGRNPRVDVGSGTVDELLVRMDRVGIRTAVVSHTTARWHDPRAGNARLMTEIAGVERLLPSWVVLPDRTGEMPAPDEFVAEALAAGVVAVRAYPEDHGYDLAGPDCTRLFSAVAAAGLPVLVDLWQTSWGQIETLADAHPTLSIVVGELGYRVLRRAAGVLDRCPNVYLGTAHFASHLGLEWLVQEFAPERLVFGTGMPARDPAEAVTRLLWSELADPAVTTIAAGTFTSLIPTSSGARS</sequence>
<dbReference type="InterPro" id="IPR032466">
    <property type="entry name" value="Metal_Hydrolase"/>
</dbReference>
<dbReference type="Pfam" id="PF04909">
    <property type="entry name" value="Amidohydro_2"/>
    <property type="match status" value="1"/>
</dbReference>
<gene>
    <name evidence="2" type="ORF">GCM10009804_17070</name>
</gene>
<dbReference type="EMBL" id="BAAAPH010000004">
    <property type="protein sequence ID" value="GAA1560852.1"/>
    <property type="molecule type" value="Genomic_DNA"/>
</dbReference>
<evidence type="ECO:0000259" key="1">
    <source>
        <dbReference type="Pfam" id="PF04909"/>
    </source>
</evidence>
<dbReference type="Gene3D" id="3.20.20.140">
    <property type="entry name" value="Metal-dependent hydrolases"/>
    <property type="match status" value="1"/>
</dbReference>
<dbReference type="Proteomes" id="UP001501705">
    <property type="component" value="Unassembled WGS sequence"/>
</dbReference>
<dbReference type="InterPro" id="IPR006680">
    <property type="entry name" value="Amidohydro-rel"/>
</dbReference>
<keyword evidence="3" id="KW-1185">Reference proteome</keyword>